<evidence type="ECO:0000313" key="2">
    <source>
        <dbReference type="Proteomes" id="UP000275368"/>
    </source>
</evidence>
<name>A0A3G9J6K7_9BACL</name>
<evidence type="ECO:0000313" key="1">
    <source>
        <dbReference type="EMBL" id="BBH20463.1"/>
    </source>
</evidence>
<sequence>MSYDLTVYLKALDDSKIQQWINEIKKFDMDVEIHPDFSFSNHSGFLPFKFTVIDCPNKRLNNIELMSGFELWINDYKPTKNIKSFWKVLFQKERRLNSIERKLKESSKEITFTASTQDSFEFRLAWYSAAALANIFDGVLSDPQEGIEIDGDQSINYAFEQVIKDEKAISENEWRIHEFKEWLG</sequence>
<organism evidence="1 2">
    <name type="scientific">Paenibacillus baekrokdamisoli</name>
    <dbReference type="NCBI Taxonomy" id="1712516"/>
    <lineage>
        <taxon>Bacteria</taxon>
        <taxon>Bacillati</taxon>
        <taxon>Bacillota</taxon>
        <taxon>Bacilli</taxon>
        <taxon>Bacillales</taxon>
        <taxon>Paenibacillaceae</taxon>
        <taxon>Paenibacillus</taxon>
    </lineage>
</organism>
<dbReference type="OrthoDB" id="759274at2"/>
<dbReference type="KEGG" id="pbk:Back11_18080"/>
<dbReference type="Proteomes" id="UP000275368">
    <property type="component" value="Chromosome"/>
</dbReference>
<dbReference type="RefSeq" id="WP_125655519.1">
    <property type="nucleotide sequence ID" value="NZ_AP019308.1"/>
</dbReference>
<proteinExistence type="predicted"/>
<keyword evidence="2" id="KW-1185">Reference proteome</keyword>
<dbReference type="EMBL" id="AP019308">
    <property type="protein sequence ID" value="BBH20463.1"/>
    <property type="molecule type" value="Genomic_DNA"/>
</dbReference>
<protein>
    <submittedName>
        <fullName evidence="1">Uncharacterized protein</fullName>
    </submittedName>
</protein>
<dbReference type="AlphaFoldDB" id="A0A3G9J6K7"/>
<accession>A0A3G9J6K7</accession>
<reference evidence="1 2" key="1">
    <citation type="submission" date="2018-11" db="EMBL/GenBank/DDBJ databases">
        <title>Complete genome sequence of Paenibacillus baekrokdamisoli strain KCTC 33723.</title>
        <authorList>
            <person name="Kang S.W."/>
            <person name="Lee K.C."/>
            <person name="Kim K.K."/>
            <person name="Kim J.S."/>
            <person name="Kim D.S."/>
            <person name="Ko S.H."/>
            <person name="Yang S.H."/>
            <person name="Lee J.S."/>
        </authorList>
    </citation>
    <scope>NUCLEOTIDE SEQUENCE [LARGE SCALE GENOMIC DNA]</scope>
    <source>
        <strain evidence="1 2">KCTC 33723</strain>
    </source>
</reference>
<gene>
    <name evidence="1" type="ORF">Back11_18080</name>
</gene>